<evidence type="ECO:0000313" key="2">
    <source>
        <dbReference type="Proteomes" id="UP001224325"/>
    </source>
</evidence>
<organism evidence="1 2">
    <name type="scientific">Mariniflexile litorale</name>
    <dbReference type="NCBI Taxonomy" id="3045158"/>
    <lineage>
        <taxon>Bacteria</taxon>
        <taxon>Pseudomonadati</taxon>
        <taxon>Bacteroidota</taxon>
        <taxon>Flavobacteriia</taxon>
        <taxon>Flavobacteriales</taxon>
        <taxon>Flavobacteriaceae</taxon>
        <taxon>Mariniflexile</taxon>
    </lineage>
</organism>
<proteinExistence type="predicted"/>
<sequence length="229" mass="26699">MNPENPQIAILGLGSRSTLFYIEELNTRYQKQLGNYHTFPCLLYNIDFNTINPFLPDRFDVLVPQLTLYLNHLFTFPINHCIIPNITLHQTYDSAQLKHPILHPIKLVIDFIKNNEIENVTIIGSKYSMEGSYISAQLKEEYIQTYIPKAEDIEAFDTLRQKIYNRTETFQDIEKYKTLINHYSKQTHILIACTELSILHQKIQSNNRVIDLALLQIEKVLTLSIETAN</sequence>
<reference evidence="1" key="1">
    <citation type="submission" date="2024-04" db="EMBL/GenBank/DDBJ databases">
        <title>Mariniflexile litorale, isolated from the shallow sediments of the Sea of Japan.</title>
        <authorList>
            <person name="Romanenko L."/>
            <person name="Isaeva M."/>
        </authorList>
    </citation>
    <scope>NUCLEOTIDE SEQUENCE [LARGE SCALE GENOMIC DNA]</scope>
    <source>
        <strain evidence="1">KMM 9835</strain>
    </source>
</reference>
<dbReference type="RefSeq" id="WP_308993386.1">
    <property type="nucleotide sequence ID" value="NZ_CP155618.1"/>
</dbReference>
<dbReference type="GO" id="GO:0016855">
    <property type="term" value="F:racemase and epimerase activity, acting on amino acids and derivatives"/>
    <property type="evidence" value="ECO:0007669"/>
    <property type="project" value="InterPro"/>
</dbReference>
<dbReference type="InterPro" id="IPR001920">
    <property type="entry name" value="Asp/Glu_race"/>
</dbReference>
<accession>A0AAU7ED25</accession>
<evidence type="ECO:0000313" key="1">
    <source>
        <dbReference type="EMBL" id="XBL12937.1"/>
    </source>
</evidence>
<dbReference type="SUPFAM" id="SSF53681">
    <property type="entry name" value="Aspartate/glutamate racemase"/>
    <property type="match status" value="2"/>
</dbReference>
<protein>
    <submittedName>
        <fullName evidence="1">Aspartate/glutamate racemase family protein</fullName>
    </submittedName>
</protein>
<name>A0AAU7ED25_9FLAO</name>
<dbReference type="EMBL" id="CP155618">
    <property type="protein sequence ID" value="XBL12937.1"/>
    <property type="molecule type" value="Genomic_DNA"/>
</dbReference>
<dbReference type="Proteomes" id="UP001224325">
    <property type="component" value="Chromosome"/>
</dbReference>
<dbReference type="AlphaFoldDB" id="A0AAU7ED25"/>
<dbReference type="Gene3D" id="3.40.50.1860">
    <property type="match status" value="2"/>
</dbReference>
<gene>
    <name evidence="1" type="ORF">QLS71_011410</name>
</gene>
<keyword evidence="2" id="KW-1185">Reference proteome</keyword>
<dbReference type="KEGG" id="mlil:QLS71_011410"/>